<feature type="domain" description="SGNH" evidence="3">
    <location>
        <begin position="393"/>
        <end position="620"/>
    </location>
</feature>
<dbReference type="PANTHER" id="PTHR23028">
    <property type="entry name" value="ACETYLTRANSFERASE"/>
    <property type="match status" value="1"/>
</dbReference>
<feature type="transmembrane region" description="Helical" evidence="1">
    <location>
        <begin position="168"/>
        <end position="186"/>
    </location>
</feature>
<evidence type="ECO:0000313" key="4">
    <source>
        <dbReference type="EMBL" id="QJY37769.1"/>
    </source>
</evidence>
<feature type="transmembrane region" description="Helical" evidence="1">
    <location>
        <begin position="192"/>
        <end position="212"/>
    </location>
</feature>
<dbReference type="Pfam" id="PF19040">
    <property type="entry name" value="SGNH"/>
    <property type="match status" value="1"/>
</dbReference>
<evidence type="ECO:0000259" key="3">
    <source>
        <dbReference type="Pfam" id="PF19040"/>
    </source>
</evidence>
<feature type="transmembrane region" description="Helical" evidence="1">
    <location>
        <begin position="219"/>
        <end position="240"/>
    </location>
</feature>
<dbReference type="PANTHER" id="PTHR23028:SF53">
    <property type="entry name" value="ACYL_TRANSF_3 DOMAIN-CONTAINING PROTEIN"/>
    <property type="match status" value="1"/>
</dbReference>
<accession>A0AAE7AXX2</accession>
<protein>
    <submittedName>
        <fullName evidence="4">Acyltransferase</fullName>
    </submittedName>
</protein>
<feature type="domain" description="Acyltransferase 3" evidence="2">
    <location>
        <begin position="11"/>
        <end position="328"/>
    </location>
</feature>
<reference evidence="4 5" key="1">
    <citation type="submission" date="2020-05" db="EMBL/GenBank/DDBJ databases">
        <title>First description outside Europe of the emergent pathogen for shellfish aquaculture Vibrio europaeus.</title>
        <authorList>
            <person name="Dubert J."/>
            <person name="Rojas R."/>
        </authorList>
    </citation>
    <scope>NUCLEOTIDE SEQUENCE [LARGE SCALE GENOMIC DNA]</scope>
    <source>
        <strain evidence="4 5">NPI-1</strain>
    </source>
</reference>
<dbReference type="InterPro" id="IPR043968">
    <property type="entry name" value="SGNH"/>
</dbReference>
<dbReference type="GO" id="GO:0000271">
    <property type="term" value="P:polysaccharide biosynthetic process"/>
    <property type="evidence" value="ECO:0007669"/>
    <property type="project" value="TreeGrafter"/>
</dbReference>
<dbReference type="RefSeq" id="WP_171802331.1">
    <property type="nucleotide sequence ID" value="NZ_CP053541.1"/>
</dbReference>
<evidence type="ECO:0000313" key="5">
    <source>
        <dbReference type="Proteomes" id="UP000501443"/>
    </source>
</evidence>
<dbReference type="GO" id="GO:0016020">
    <property type="term" value="C:membrane"/>
    <property type="evidence" value="ECO:0007669"/>
    <property type="project" value="TreeGrafter"/>
</dbReference>
<feature type="transmembrane region" description="Helical" evidence="1">
    <location>
        <begin position="343"/>
        <end position="361"/>
    </location>
</feature>
<proteinExistence type="predicted"/>
<dbReference type="InterPro" id="IPR002656">
    <property type="entry name" value="Acyl_transf_3_dom"/>
</dbReference>
<keyword evidence="4" id="KW-0012">Acyltransferase</keyword>
<feature type="transmembrane region" description="Helical" evidence="1">
    <location>
        <begin position="77"/>
        <end position="97"/>
    </location>
</feature>
<feature type="transmembrane region" description="Helical" evidence="1">
    <location>
        <begin position="287"/>
        <end position="304"/>
    </location>
</feature>
<name>A0AAE7AXX2_9VIBR</name>
<feature type="transmembrane region" description="Helical" evidence="1">
    <location>
        <begin position="246"/>
        <end position="266"/>
    </location>
</feature>
<dbReference type="InterPro" id="IPR050879">
    <property type="entry name" value="Acyltransferase_3"/>
</dbReference>
<dbReference type="Proteomes" id="UP000501443">
    <property type="component" value="Chromosome 1"/>
</dbReference>
<feature type="transmembrane region" description="Helical" evidence="1">
    <location>
        <begin position="310"/>
        <end position="331"/>
    </location>
</feature>
<dbReference type="AlphaFoldDB" id="A0AAE7AXX2"/>
<gene>
    <name evidence="4" type="ORF">HOO69_14830</name>
</gene>
<feature type="transmembrane region" description="Helical" evidence="1">
    <location>
        <begin position="141"/>
        <end position="161"/>
    </location>
</feature>
<evidence type="ECO:0000256" key="1">
    <source>
        <dbReference type="SAM" id="Phobius"/>
    </source>
</evidence>
<keyword evidence="1" id="KW-1133">Transmembrane helix</keyword>
<dbReference type="GO" id="GO:0016747">
    <property type="term" value="F:acyltransferase activity, transferring groups other than amino-acyl groups"/>
    <property type="evidence" value="ECO:0007669"/>
    <property type="project" value="InterPro"/>
</dbReference>
<evidence type="ECO:0000259" key="2">
    <source>
        <dbReference type="Pfam" id="PF01757"/>
    </source>
</evidence>
<dbReference type="Pfam" id="PF01757">
    <property type="entry name" value="Acyl_transf_3"/>
    <property type="match status" value="1"/>
</dbReference>
<dbReference type="EMBL" id="CP053541">
    <property type="protein sequence ID" value="QJY37769.1"/>
    <property type="molecule type" value="Genomic_DNA"/>
</dbReference>
<organism evidence="4 5">
    <name type="scientific">Vibrio europaeus</name>
    <dbReference type="NCBI Taxonomy" id="300876"/>
    <lineage>
        <taxon>Bacteria</taxon>
        <taxon>Pseudomonadati</taxon>
        <taxon>Pseudomonadota</taxon>
        <taxon>Gammaproteobacteria</taxon>
        <taxon>Vibrionales</taxon>
        <taxon>Vibrionaceae</taxon>
        <taxon>Vibrio</taxon>
        <taxon>Vibrio oreintalis group</taxon>
    </lineage>
</organism>
<feature type="transmembrane region" description="Helical" evidence="1">
    <location>
        <begin position="35"/>
        <end position="56"/>
    </location>
</feature>
<sequence length="629" mass="70969">MQILGIGKYNPDIDALRALSVMLVFLFHLDGVIPGGYVGVDVFFVISGFLITKILVGESASGNGIDGVKFVKSRIRRLFPAQLGLYFLVVFTSWVLVDPKTYIDISNSVVWSTLSLSNVYYLMSSGYFDESSINNPLLHTWSLSLEQQFYIAIFLVVFLLSKTKYLPHFLLVSFTASLAISTYVSAGNKDAAYYLLFSRWYEFLVGSFVYYISLRGLTVFRNWVIGLLGLALIVLSAFTFDSEMVFPGYFALIPTIGAALLMLHFLGNTNDYFGRESWLVKVGRGSYSIYLVHWPVIVFYRYYVFRELNYVDMFVIALITFAISYLLYSFVEKRFRYSRERNSTIWISLAVMISAVSFVIYTDGRASRTFEERAMDSAEFHQNAYGGNGSAQGTYEIGKENGDVSYALLGDSYSRQYIHAIEQNIQGKAIVSLADGCFFSDSYTSFVSGKPRQACFDRLNDLQERLKETPDIPVFIGINWGGYSTLVVDENGNRKSFEDGSYNDFILDSILKLQSVLDRDIYVLGAPPGLISGDQSLRNCVERPSIMSHACKDRLSSDISVSNSRNLMLRVEEMVSNHDRMTFVDMTKPFCVDGTCEPLNGGEYIYSDAHHLSKAGAKIAISYYKELFE</sequence>
<keyword evidence="1" id="KW-0812">Transmembrane</keyword>
<keyword evidence="1" id="KW-0472">Membrane</keyword>
<keyword evidence="4" id="KW-0808">Transferase</keyword>